<feature type="domain" description="UCH catalytic" evidence="15">
    <location>
        <begin position="11"/>
        <end position="239"/>
    </location>
</feature>
<evidence type="ECO:0000256" key="7">
    <source>
        <dbReference type="ARBA" id="ARBA00022807"/>
    </source>
</evidence>
<feature type="region of interest" description="Disordered" evidence="14">
    <location>
        <begin position="524"/>
        <end position="560"/>
    </location>
</feature>
<comment type="subcellular location">
    <subcellularLocation>
        <location evidence="2">Nucleus</location>
    </subcellularLocation>
</comment>
<dbReference type="GO" id="GO:0005634">
    <property type="term" value="C:nucleus"/>
    <property type="evidence" value="ECO:0007669"/>
    <property type="project" value="UniProtKB-SubCell"/>
</dbReference>
<dbReference type="PROSITE" id="PS52048">
    <property type="entry name" value="UCH_DOMAIN"/>
    <property type="match status" value="1"/>
</dbReference>
<dbReference type="Pfam" id="PF01088">
    <property type="entry name" value="Peptidase_C12"/>
    <property type="match status" value="1"/>
</dbReference>
<feature type="active site" description="Proton donor" evidence="12">
    <location>
        <position position="177"/>
    </location>
</feature>
<sequence length="560" mass="62844">MPVDIKELTEGWLELESDPGLFTLLLEDFGVKGVQVEEIYDLNKPLDSPVYGFIFLFKWVEERRSRRKVVEQTDTFVKDEDVVNNIFFAQQMVPNSCATHALISILLNCPTIHLGETLVRLKAHTHGMSPDNKGWAIGNTPELACAHNSHAMPQAKRKLEKASSSVSTGRFTGEAFHFVSFVPIGGRLFELDGLKPFPIDHGPCSESEWTDKFRNVMTDRLGINDEYNEIRFNLMAVVPDRRLAIHHKLKMLRTNKQIVLDALSHLAKIREKTSNQTEQKKEPTTLLTNEINTTDKTSTGNSTESSGNKTEVPPTTEALQPPKKDPETSSATKSNSKVTLCPLDYATPLTIQTSPAPSTSGTDTSSDIGSAFNSPTQAWNWANQTQQNSPSSRDLKRFVVLRMEGEVNAENKTIENLERKTCGVHARVRTSDGDPVVAEKKPHELLEPHTFAPKDLLALLRNLESEICMCEMSLKDENDKQNKYKIDDGRRTHNYDEFICTFLSMLAQQGKLGDLVEQNLVIPKKPGINAPPAPKTIKTTKKDSRKKKKGRSKSKIKRKR</sequence>
<dbReference type="InterPro" id="IPR001578">
    <property type="entry name" value="Peptidase_C12_UCH"/>
</dbReference>
<dbReference type="InterPro" id="IPR041507">
    <property type="entry name" value="UCH_C"/>
</dbReference>
<dbReference type="PANTHER" id="PTHR10589:SF28">
    <property type="entry name" value="UBIQUITIN CARBOXYL-TERMINAL HYDROLASE BAP1"/>
    <property type="match status" value="1"/>
</dbReference>
<dbReference type="EMBL" id="OV121140">
    <property type="protein sequence ID" value="CAH0564745.1"/>
    <property type="molecule type" value="Genomic_DNA"/>
</dbReference>
<dbReference type="GO" id="GO:0006511">
    <property type="term" value="P:ubiquitin-dependent protein catabolic process"/>
    <property type="evidence" value="ECO:0007669"/>
    <property type="project" value="UniProtKB-UniRule"/>
</dbReference>
<keyword evidence="5 12" id="KW-0833">Ubl conjugation pathway</keyword>
<gene>
    <name evidence="16" type="ORF">MELIAE_LOCUS13217</name>
</gene>
<reference evidence="16" key="1">
    <citation type="submission" date="2021-12" db="EMBL/GenBank/DDBJ databases">
        <authorList>
            <person name="King R."/>
        </authorList>
    </citation>
    <scope>NUCLEOTIDE SEQUENCE</scope>
</reference>
<comment type="subunit">
    <text evidence="11">Catalytic component of the polycomb repressive deubiquitinase (PR-DUB) complex, at least composed of caly/calypso, Asx and sba (MBD5/6 homolog). The PR-DUB complex associates with nucleosomes to mediate deubiquitination of histone H2AK118ub1 substrates; the association requires the positively charged C-terminal tail of caly, probably due to direct binding of DNA. Interacts (via ULD domain) with Asx (via DEUBAD domain); the interaction produces a stable heterodimer with a composite binding site for ubiquitin. Homodimerizes (via coiled-coil hinge-region between the UCH and ULD domains) to mediate assembly of 2 copies of the caly-Asx heterodimer into a bisymmetric tetramer; dimerization enhances PR-DUB association with nucleosomes.</text>
</comment>
<feature type="region of interest" description="Disordered" evidence="14">
    <location>
        <begin position="271"/>
        <end position="336"/>
    </location>
</feature>
<evidence type="ECO:0000256" key="14">
    <source>
        <dbReference type="SAM" id="MobiDB-lite"/>
    </source>
</evidence>
<evidence type="ECO:0000256" key="6">
    <source>
        <dbReference type="ARBA" id="ARBA00022801"/>
    </source>
</evidence>
<feature type="compositionally biased region" description="Low complexity" evidence="14">
    <location>
        <begin position="296"/>
        <end position="310"/>
    </location>
</feature>
<dbReference type="SUPFAM" id="SSF54001">
    <property type="entry name" value="Cysteine proteinases"/>
    <property type="match status" value="1"/>
</dbReference>
<evidence type="ECO:0000256" key="11">
    <source>
        <dbReference type="ARBA" id="ARBA00049710"/>
    </source>
</evidence>
<evidence type="ECO:0000256" key="3">
    <source>
        <dbReference type="ARBA" id="ARBA00007182"/>
    </source>
</evidence>
<feature type="active site" description="Nucleophile" evidence="12">
    <location>
        <position position="97"/>
    </location>
</feature>
<dbReference type="GO" id="GO:0005737">
    <property type="term" value="C:cytoplasm"/>
    <property type="evidence" value="ECO:0007669"/>
    <property type="project" value="TreeGrafter"/>
</dbReference>
<dbReference type="GO" id="GO:0004843">
    <property type="term" value="F:cysteine-type deubiquitinase activity"/>
    <property type="evidence" value="ECO:0007669"/>
    <property type="project" value="UniProtKB-UniRule"/>
</dbReference>
<feature type="compositionally biased region" description="Basic and acidic residues" evidence="14">
    <location>
        <begin position="271"/>
        <end position="283"/>
    </location>
</feature>
<evidence type="ECO:0000256" key="5">
    <source>
        <dbReference type="ARBA" id="ARBA00022786"/>
    </source>
</evidence>
<comment type="catalytic activity">
    <reaction evidence="1 12 13">
        <text>Thiol-dependent hydrolysis of ester, thioester, amide, peptide and isopeptide bonds formed by the C-terminal Gly of ubiquitin (a 76-residue protein attached to proteins as an intracellular targeting signal).</text>
        <dbReference type="EC" id="3.4.19.12"/>
    </reaction>
</comment>
<dbReference type="PROSITE" id="PS52049">
    <property type="entry name" value="ULD"/>
    <property type="match status" value="1"/>
</dbReference>
<dbReference type="OrthoDB" id="1924260at2759"/>
<keyword evidence="4 12" id="KW-0645">Protease</keyword>
<evidence type="ECO:0000259" key="15">
    <source>
        <dbReference type="PROSITE" id="PS52048"/>
    </source>
</evidence>
<evidence type="ECO:0000313" key="16">
    <source>
        <dbReference type="EMBL" id="CAH0564745.1"/>
    </source>
</evidence>
<keyword evidence="7 12" id="KW-0788">Thiol protease</keyword>
<feature type="compositionally biased region" description="Basic residues" evidence="14">
    <location>
        <begin position="543"/>
        <end position="560"/>
    </location>
</feature>
<comment type="function">
    <text evidence="10">Catalytic component of the polycomb repressive deubiquitinase (PR-DUB) complex, a complex that specifically mediates deubiquitination of histone H2A monoubiquitinated at 'Lys-119' (H2AK118ub1). Mediates bisymmetric organization of the PR-DUB complex and is involved in association with nucleosomes to mediate deubiquitination. Does not deubiquitinate monoubiquitinated histone H2B. Required to maintain the transcriptionally repressive state of homeotic genes throughout development. The PR-DUB complex has weak or no activity toward 'Lys-48'- and 'Lys-63'-linked polyubiquitin chains. Polycomb group (PcG) protein.</text>
</comment>
<evidence type="ECO:0000256" key="9">
    <source>
        <dbReference type="ARBA" id="ARBA00023242"/>
    </source>
</evidence>
<dbReference type="CDD" id="cd09617">
    <property type="entry name" value="Peptidase_C12_UCH37_BAP1"/>
    <property type="match status" value="1"/>
</dbReference>
<evidence type="ECO:0000256" key="8">
    <source>
        <dbReference type="ARBA" id="ARBA00022853"/>
    </source>
</evidence>
<dbReference type="Pfam" id="PF18031">
    <property type="entry name" value="UCH_C"/>
    <property type="match status" value="1"/>
</dbReference>
<keyword evidence="6 12" id="KW-0378">Hydrolase</keyword>
<feature type="region of interest" description="Disordered" evidence="14">
    <location>
        <begin position="349"/>
        <end position="375"/>
    </location>
</feature>
<evidence type="ECO:0000256" key="12">
    <source>
        <dbReference type="PROSITE-ProRule" id="PRU01393"/>
    </source>
</evidence>
<evidence type="ECO:0000256" key="10">
    <source>
        <dbReference type="ARBA" id="ARBA00046227"/>
    </source>
</evidence>
<dbReference type="PRINTS" id="PR00707">
    <property type="entry name" value="UBCTHYDRLASE"/>
</dbReference>
<proteinExistence type="inferred from homology"/>
<feature type="site" description="Important for enzyme activity" evidence="12">
    <location>
        <position position="192"/>
    </location>
</feature>
<comment type="similarity">
    <text evidence="3">Belongs to the peptidase C12 family. BAP1 subfamily.</text>
</comment>
<keyword evidence="8" id="KW-0156">Chromatin regulator</keyword>
<dbReference type="AlphaFoldDB" id="A0A9P0BMQ3"/>
<evidence type="ECO:0000256" key="13">
    <source>
        <dbReference type="RuleBase" id="RU361215"/>
    </source>
</evidence>
<name>A0A9P0BMQ3_BRAAE</name>
<dbReference type="FunFam" id="1.20.58.860:FF:000006">
    <property type="entry name" value="Ubiquitin carboxyl-terminal hydrolase"/>
    <property type="match status" value="1"/>
</dbReference>
<evidence type="ECO:0000256" key="2">
    <source>
        <dbReference type="ARBA" id="ARBA00004123"/>
    </source>
</evidence>
<dbReference type="Proteomes" id="UP001154078">
    <property type="component" value="Chromosome 9"/>
</dbReference>
<evidence type="ECO:0000256" key="4">
    <source>
        <dbReference type="ARBA" id="ARBA00022670"/>
    </source>
</evidence>
<keyword evidence="17" id="KW-1185">Reference proteome</keyword>
<dbReference type="GO" id="GO:0016579">
    <property type="term" value="P:protein deubiquitination"/>
    <property type="evidence" value="ECO:0007669"/>
    <property type="project" value="TreeGrafter"/>
</dbReference>
<evidence type="ECO:0000313" key="17">
    <source>
        <dbReference type="Proteomes" id="UP001154078"/>
    </source>
</evidence>
<feature type="compositionally biased region" description="Polar residues" evidence="14">
    <location>
        <begin position="285"/>
        <end position="295"/>
    </location>
</feature>
<dbReference type="Gene3D" id="1.20.58.860">
    <property type="match status" value="1"/>
</dbReference>
<protein>
    <recommendedName>
        <fullName evidence="13">Ubiquitin carboxyl-terminal hydrolase</fullName>
        <ecNumber evidence="13">3.4.19.12</ecNumber>
    </recommendedName>
</protein>
<feature type="compositionally biased region" description="Low complexity" evidence="14">
    <location>
        <begin position="353"/>
        <end position="375"/>
    </location>
</feature>
<keyword evidence="9" id="KW-0539">Nucleus</keyword>
<feature type="site" description="Transition state stabilizer" evidence="12">
    <location>
        <position position="91"/>
    </location>
</feature>
<dbReference type="Gene3D" id="3.40.532.10">
    <property type="entry name" value="Peptidase C12, ubiquitin carboxyl-terminal hydrolase"/>
    <property type="match status" value="1"/>
</dbReference>
<accession>A0A9P0BMQ3</accession>
<dbReference type="FunFam" id="3.40.532.10:FF:000002">
    <property type="entry name" value="Ubiquitin carboxyl-terminal hydrolase"/>
    <property type="match status" value="1"/>
</dbReference>
<organism evidence="16 17">
    <name type="scientific">Brassicogethes aeneus</name>
    <name type="common">Rape pollen beetle</name>
    <name type="synonym">Meligethes aeneus</name>
    <dbReference type="NCBI Taxonomy" id="1431903"/>
    <lineage>
        <taxon>Eukaryota</taxon>
        <taxon>Metazoa</taxon>
        <taxon>Ecdysozoa</taxon>
        <taxon>Arthropoda</taxon>
        <taxon>Hexapoda</taxon>
        <taxon>Insecta</taxon>
        <taxon>Pterygota</taxon>
        <taxon>Neoptera</taxon>
        <taxon>Endopterygota</taxon>
        <taxon>Coleoptera</taxon>
        <taxon>Polyphaga</taxon>
        <taxon>Cucujiformia</taxon>
        <taxon>Nitidulidae</taxon>
        <taxon>Meligethinae</taxon>
        <taxon>Brassicogethes</taxon>
    </lineage>
</organism>
<dbReference type="EC" id="3.4.19.12" evidence="13"/>
<evidence type="ECO:0000256" key="1">
    <source>
        <dbReference type="ARBA" id="ARBA00000707"/>
    </source>
</evidence>
<dbReference type="GO" id="GO:0006325">
    <property type="term" value="P:chromatin organization"/>
    <property type="evidence" value="ECO:0007669"/>
    <property type="project" value="UniProtKB-KW"/>
</dbReference>
<dbReference type="InterPro" id="IPR036959">
    <property type="entry name" value="Peptidase_C12_UCH_sf"/>
</dbReference>
<dbReference type="PANTHER" id="PTHR10589">
    <property type="entry name" value="UBIQUITIN CARBOXYL-TERMINAL HYDROLASE"/>
    <property type="match status" value="1"/>
</dbReference>
<dbReference type="InterPro" id="IPR038765">
    <property type="entry name" value="Papain-like_cys_pep_sf"/>
</dbReference>